<evidence type="ECO:0000259" key="1">
    <source>
        <dbReference type="Pfam" id="PF21788"/>
    </source>
</evidence>
<dbReference type="EMBL" id="GIKN01006767">
    <property type="protein sequence ID" value="NIE49040.1"/>
    <property type="molecule type" value="Transcribed_RNA"/>
</dbReference>
<dbReference type="OrthoDB" id="6490874at2759"/>
<dbReference type="Pfam" id="PF21788">
    <property type="entry name" value="TNP-like_GBD"/>
    <property type="match status" value="1"/>
</dbReference>
<dbReference type="AlphaFoldDB" id="A0A6G5AFU0"/>
<proteinExistence type="predicted"/>
<organism evidence="2">
    <name type="scientific">Rhipicephalus microplus</name>
    <name type="common">Cattle tick</name>
    <name type="synonym">Boophilus microplus</name>
    <dbReference type="NCBI Taxonomy" id="6941"/>
    <lineage>
        <taxon>Eukaryota</taxon>
        <taxon>Metazoa</taxon>
        <taxon>Ecdysozoa</taxon>
        <taxon>Arthropoda</taxon>
        <taxon>Chelicerata</taxon>
        <taxon>Arachnida</taxon>
        <taxon>Acari</taxon>
        <taxon>Parasitiformes</taxon>
        <taxon>Ixodida</taxon>
        <taxon>Ixodoidea</taxon>
        <taxon>Ixodidae</taxon>
        <taxon>Rhipicephalinae</taxon>
        <taxon>Rhipicephalus</taxon>
        <taxon>Boophilus</taxon>
    </lineage>
</organism>
<reference evidence="2" key="1">
    <citation type="submission" date="2020-03" db="EMBL/GenBank/DDBJ databases">
        <title>A transcriptome and proteome of the tick Rhipicephalus microplus shaped by the genetic composition of its hosts and developmental stage.</title>
        <authorList>
            <person name="Garcia G.R."/>
            <person name="Ribeiro J.M.C."/>
            <person name="Maruyama S.R."/>
            <person name="Gardinasse L.G."/>
            <person name="Nelson K."/>
            <person name="Ferreira B.R."/>
            <person name="Andrade T.G."/>
            <person name="Santos I.K.F.M."/>
        </authorList>
    </citation>
    <scope>NUCLEOTIDE SEQUENCE</scope>
    <source>
        <strain evidence="2">NSGR</strain>
        <tissue evidence="2">Salivary glands</tissue>
    </source>
</reference>
<evidence type="ECO:0000313" key="2">
    <source>
        <dbReference type="EMBL" id="NIE49040.1"/>
    </source>
</evidence>
<dbReference type="InterPro" id="IPR048366">
    <property type="entry name" value="TNP-like_GBD"/>
</dbReference>
<accession>A0A6G5AFU0</accession>
<feature type="domain" description="Transposable element P transposase-like GTP-binding insertion" evidence="1">
    <location>
        <begin position="33"/>
        <end position="98"/>
    </location>
</feature>
<protein>
    <submittedName>
        <fullName evidence="2">Putative transposable element</fullName>
    </submittedName>
</protein>
<sequence>MYYRRVIFVTTKRPHDSKKRSNGSWFNFAVSTSSHVKPSKLEKMNVRLATQLFSRSVAIGMKFYREQREPGLKDSEGTEMFTMQVNDLFDVLNAKHPATGIRKNSPKIKVMGFLMLIVLYYESNILKGAFVCHATGDRRLPGHAE</sequence>
<name>A0A6G5AFU0_RHIMP</name>